<protein>
    <submittedName>
        <fullName evidence="3">Cyclin-C</fullName>
    </submittedName>
</protein>
<dbReference type="OrthoDB" id="10266018at2759"/>
<dbReference type="SMART" id="SM00385">
    <property type="entry name" value="CYCLIN"/>
    <property type="match status" value="1"/>
</dbReference>
<dbReference type="InterPro" id="IPR043198">
    <property type="entry name" value="Cyclin/Ssn8"/>
</dbReference>
<dbReference type="Proteomes" id="UP001151699">
    <property type="component" value="Chromosome B"/>
</dbReference>
<dbReference type="AlphaFoldDB" id="A0A9Q0N2V6"/>
<dbReference type="CDD" id="cd20514">
    <property type="entry name" value="CYCLIN_CCNC_rpt2"/>
    <property type="match status" value="1"/>
</dbReference>
<dbReference type="GO" id="GO:0016538">
    <property type="term" value="F:cyclin-dependent protein serine/threonine kinase regulator activity"/>
    <property type="evidence" value="ECO:0007669"/>
    <property type="project" value="InterPro"/>
</dbReference>
<dbReference type="Gene3D" id="1.10.472.10">
    <property type="entry name" value="Cyclin-like"/>
    <property type="match status" value="1"/>
</dbReference>
<name>A0A9Q0N2V6_9DIPT</name>
<feature type="domain" description="Cyclin-like" evidence="2">
    <location>
        <begin position="197"/>
        <end position="276"/>
    </location>
</feature>
<keyword evidence="4" id="KW-1185">Reference proteome</keyword>
<evidence type="ECO:0000259" key="2">
    <source>
        <dbReference type="SMART" id="SM00385"/>
    </source>
</evidence>
<dbReference type="InterPro" id="IPR036915">
    <property type="entry name" value="Cyclin-like_sf"/>
</dbReference>
<dbReference type="FunFam" id="1.10.472.10:FF:000017">
    <property type="entry name" value="Putative cyclin-c"/>
    <property type="match status" value="1"/>
</dbReference>
<dbReference type="SUPFAM" id="SSF47954">
    <property type="entry name" value="Cyclin-like"/>
    <property type="match status" value="1"/>
</dbReference>
<dbReference type="GO" id="GO:0006357">
    <property type="term" value="P:regulation of transcription by RNA polymerase II"/>
    <property type="evidence" value="ECO:0007669"/>
    <property type="project" value="InterPro"/>
</dbReference>
<comment type="caution">
    <text evidence="3">The sequence shown here is derived from an EMBL/GenBank/DDBJ whole genome shotgun (WGS) entry which is preliminary data.</text>
</comment>
<gene>
    <name evidence="3" type="primary">CycC_1</name>
    <name evidence="3" type="ORF">Bhyg_07546</name>
</gene>
<dbReference type="EMBL" id="WJQU01000002">
    <property type="protein sequence ID" value="KAJ6642593.1"/>
    <property type="molecule type" value="Genomic_DNA"/>
</dbReference>
<sequence length="303" mass="35148">MERISIEMERISIEIIRLLNQLLTDSLVAGQAIQRTLTSRLFVSATQTQALIGRLQANHRNERIQLEANYQAVIIGLQADHRDEIRRLQEDHRHEIGRLTQENVIVWNIITAQGQILTTLNTDLNTSAATNRAMRQTLLSTCTDCGSEWQPCQNVIKNKFRYAYQQEFPYRTNHILECEFYLLENLDCCLIVYQPYRLLLPIIQDIGHEDQLLPLTWRIINDSLRTDVSLLYPPYMIAIGCLQLACVILQKDVKSWFAEINVNIEKIQEISKTILGLYELWGTYDEKKEIQDLLNSKSTTTIN</sequence>
<organism evidence="3 4">
    <name type="scientific">Pseudolycoriella hygida</name>
    <dbReference type="NCBI Taxonomy" id="35572"/>
    <lineage>
        <taxon>Eukaryota</taxon>
        <taxon>Metazoa</taxon>
        <taxon>Ecdysozoa</taxon>
        <taxon>Arthropoda</taxon>
        <taxon>Hexapoda</taxon>
        <taxon>Insecta</taxon>
        <taxon>Pterygota</taxon>
        <taxon>Neoptera</taxon>
        <taxon>Endopterygota</taxon>
        <taxon>Diptera</taxon>
        <taxon>Nematocera</taxon>
        <taxon>Sciaroidea</taxon>
        <taxon>Sciaridae</taxon>
        <taxon>Pseudolycoriella</taxon>
    </lineage>
</organism>
<evidence type="ECO:0000313" key="4">
    <source>
        <dbReference type="Proteomes" id="UP001151699"/>
    </source>
</evidence>
<dbReference type="InterPro" id="IPR013763">
    <property type="entry name" value="Cyclin-like_dom"/>
</dbReference>
<dbReference type="PANTHER" id="PTHR10026">
    <property type="entry name" value="CYCLIN"/>
    <property type="match status" value="1"/>
</dbReference>
<reference evidence="3" key="1">
    <citation type="submission" date="2022-07" db="EMBL/GenBank/DDBJ databases">
        <authorList>
            <person name="Trinca V."/>
            <person name="Uliana J.V.C."/>
            <person name="Torres T.T."/>
            <person name="Ward R.J."/>
            <person name="Monesi N."/>
        </authorList>
    </citation>
    <scope>NUCLEOTIDE SEQUENCE</scope>
    <source>
        <strain evidence="3">HSMRA1968</strain>
        <tissue evidence="3">Whole embryos</tissue>
    </source>
</reference>
<evidence type="ECO:0000313" key="3">
    <source>
        <dbReference type="EMBL" id="KAJ6642593.1"/>
    </source>
</evidence>
<proteinExistence type="predicted"/>
<accession>A0A9Q0N2V6</accession>
<keyword evidence="1" id="KW-0195">Cyclin</keyword>
<evidence type="ECO:0000256" key="1">
    <source>
        <dbReference type="ARBA" id="ARBA00023127"/>
    </source>
</evidence>